<accession>A0A2S7DEP7</accession>
<proteinExistence type="predicted"/>
<dbReference type="GO" id="GO:0003677">
    <property type="term" value="F:DNA binding"/>
    <property type="evidence" value="ECO:0007669"/>
    <property type="project" value="InterPro"/>
</dbReference>
<dbReference type="InterPro" id="IPR010093">
    <property type="entry name" value="SinI_DNA-bd"/>
</dbReference>
<dbReference type="Proteomes" id="UP000239865">
    <property type="component" value="Unassembled WGS sequence"/>
</dbReference>
<sequence>MGESETTEVMTLPQAADYLQLHPVTLRAMMKARKHPPGRKLGGRWRFHKAALDAYLSGEPWQEVPTPSLSAAKKASGTSATPTQADSAYFEALGLPTGRSQPSGLQSSTRRRTARAA</sequence>
<dbReference type="InterPro" id="IPR041657">
    <property type="entry name" value="HTH_17"/>
</dbReference>
<dbReference type="RefSeq" id="WP_104587544.1">
    <property type="nucleotide sequence ID" value="NZ_JAJGQH010000008.1"/>
</dbReference>
<name>A0A2S7DEP7_9XANT</name>
<evidence type="ECO:0000313" key="3">
    <source>
        <dbReference type="EMBL" id="PPU72286.1"/>
    </source>
</evidence>
<feature type="domain" description="Helix-turn-helix" evidence="2">
    <location>
        <begin position="9"/>
        <end position="57"/>
    </location>
</feature>
<feature type="region of interest" description="Disordered" evidence="1">
    <location>
        <begin position="62"/>
        <end position="117"/>
    </location>
</feature>
<dbReference type="AlphaFoldDB" id="A0A2S7DEP7"/>
<protein>
    <recommendedName>
        <fullName evidence="2">Helix-turn-helix domain-containing protein</fullName>
    </recommendedName>
</protein>
<dbReference type="Pfam" id="PF12728">
    <property type="entry name" value="HTH_17"/>
    <property type="match status" value="1"/>
</dbReference>
<organism evidence="3 4">
    <name type="scientific">Xanthomonas melonis</name>
    <dbReference type="NCBI Taxonomy" id="56456"/>
    <lineage>
        <taxon>Bacteria</taxon>
        <taxon>Pseudomonadati</taxon>
        <taxon>Pseudomonadota</taxon>
        <taxon>Gammaproteobacteria</taxon>
        <taxon>Lysobacterales</taxon>
        <taxon>Lysobacteraceae</taxon>
        <taxon>Xanthomonas</taxon>
    </lineage>
</organism>
<dbReference type="NCBIfam" id="TIGR01764">
    <property type="entry name" value="excise"/>
    <property type="match status" value="1"/>
</dbReference>
<comment type="caution">
    <text evidence="3">The sequence shown here is derived from an EMBL/GenBank/DDBJ whole genome shotgun (WGS) entry which is preliminary data.</text>
</comment>
<gene>
    <name evidence="3" type="ORF">XmelCFBP4644_12475</name>
</gene>
<evidence type="ECO:0000256" key="1">
    <source>
        <dbReference type="SAM" id="MobiDB-lite"/>
    </source>
</evidence>
<evidence type="ECO:0000313" key="4">
    <source>
        <dbReference type="Proteomes" id="UP000239865"/>
    </source>
</evidence>
<dbReference type="OrthoDB" id="9800023at2"/>
<feature type="compositionally biased region" description="Low complexity" evidence="1">
    <location>
        <begin position="68"/>
        <end position="81"/>
    </location>
</feature>
<reference evidence="3 4" key="1">
    <citation type="submission" date="2016-08" db="EMBL/GenBank/DDBJ databases">
        <authorList>
            <person name="Seilhamer J.J."/>
        </authorList>
    </citation>
    <scope>NUCLEOTIDE SEQUENCE [LARGE SCALE GENOMIC DNA]</scope>
    <source>
        <strain evidence="3 4">CFBP4644</strain>
    </source>
</reference>
<evidence type="ECO:0000259" key="2">
    <source>
        <dbReference type="Pfam" id="PF12728"/>
    </source>
</evidence>
<feature type="compositionally biased region" description="Polar residues" evidence="1">
    <location>
        <begin position="98"/>
        <end position="108"/>
    </location>
</feature>
<dbReference type="EMBL" id="MDEH01000006">
    <property type="protein sequence ID" value="PPU72286.1"/>
    <property type="molecule type" value="Genomic_DNA"/>
</dbReference>